<dbReference type="STRING" id="1802389.A3C17_02075"/>
<sequence>MANSAQFTKGATEMPSQNEHLLVSVMPSAFRGREGLARKTFAPSQIMPMPVSALMPVPKPTVVTVQQAVQAKLTPPPPKKRHRVPVWLIIAGVILMGGIAIGGWFLLASLNAPETPVAVPPVVPPLPPVASTPPVAPPPVALPPPTTPANPFGNGVYPGKDSDSDGLTDVEEALYRSHPLRPDTDGDAHIDGNEVHHLYDPNGKDPQRLADTRLVERIAPTGFGYSMLVVTSFERTIRADSRQLLVRVPTGEMFQIVLQPIEPTMTIMDWYRAQIPVSEQVALDSTRTKQGFVSAWTSDQLTAYVRLSDDQLAIVTYQLGPHDRVEYRQTMEMMINSLERVP</sequence>
<keyword evidence="1" id="KW-0812">Transmembrane</keyword>
<evidence type="ECO:0000313" key="3">
    <source>
        <dbReference type="Proteomes" id="UP000177097"/>
    </source>
</evidence>
<name>A0A1F7TVI4_9BACT</name>
<accession>A0A1F7TVI4</accession>
<dbReference type="Proteomes" id="UP000177097">
    <property type="component" value="Unassembled WGS sequence"/>
</dbReference>
<evidence type="ECO:0000313" key="2">
    <source>
        <dbReference type="EMBL" id="OGL69966.1"/>
    </source>
</evidence>
<keyword evidence="1" id="KW-0472">Membrane</keyword>
<dbReference type="AlphaFoldDB" id="A0A1F7TVI4"/>
<protein>
    <submittedName>
        <fullName evidence="2">Uncharacterized protein</fullName>
    </submittedName>
</protein>
<proteinExistence type="predicted"/>
<organism evidence="2 3">
    <name type="scientific">Candidatus Uhrbacteria bacterium RIFCSPHIGHO2_02_FULL_53_13</name>
    <dbReference type="NCBI Taxonomy" id="1802389"/>
    <lineage>
        <taxon>Bacteria</taxon>
        <taxon>Candidatus Uhriibacteriota</taxon>
    </lineage>
</organism>
<dbReference type="EMBL" id="MGDX01000039">
    <property type="protein sequence ID" value="OGL69966.1"/>
    <property type="molecule type" value="Genomic_DNA"/>
</dbReference>
<reference evidence="2 3" key="1">
    <citation type="journal article" date="2016" name="Nat. Commun.">
        <title>Thousands of microbial genomes shed light on interconnected biogeochemical processes in an aquifer system.</title>
        <authorList>
            <person name="Anantharaman K."/>
            <person name="Brown C.T."/>
            <person name="Hug L.A."/>
            <person name="Sharon I."/>
            <person name="Castelle C.J."/>
            <person name="Probst A.J."/>
            <person name="Thomas B.C."/>
            <person name="Singh A."/>
            <person name="Wilkins M.J."/>
            <person name="Karaoz U."/>
            <person name="Brodie E.L."/>
            <person name="Williams K.H."/>
            <person name="Hubbard S.S."/>
            <person name="Banfield J.F."/>
        </authorList>
    </citation>
    <scope>NUCLEOTIDE SEQUENCE [LARGE SCALE GENOMIC DNA]</scope>
</reference>
<keyword evidence="1" id="KW-1133">Transmembrane helix</keyword>
<gene>
    <name evidence="2" type="ORF">A3C17_02075</name>
</gene>
<feature type="transmembrane region" description="Helical" evidence="1">
    <location>
        <begin position="86"/>
        <end position="107"/>
    </location>
</feature>
<comment type="caution">
    <text evidence="2">The sequence shown here is derived from an EMBL/GenBank/DDBJ whole genome shotgun (WGS) entry which is preliminary data.</text>
</comment>
<evidence type="ECO:0000256" key="1">
    <source>
        <dbReference type="SAM" id="Phobius"/>
    </source>
</evidence>